<dbReference type="Proteomes" id="UP001232992">
    <property type="component" value="Unassembled WGS sequence"/>
</dbReference>
<gene>
    <name evidence="1" type="ORF">PMH09_12485</name>
</gene>
<evidence type="ECO:0000313" key="1">
    <source>
        <dbReference type="EMBL" id="MDJ1184004.1"/>
    </source>
</evidence>
<evidence type="ECO:0000313" key="2">
    <source>
        <dbReference type="Proteomes" id="UP001232992"/>
    </source>
</evidence>
<accession>A0ABT7BXT4</accession>
<dbReference type="EMBL" id="JAQOSQ010000011">
    <property type="protein sequence ID" value="MDJ1184004.1"/>
    <property type="molecule type" value="Genomic_DNA"/>
</dbReference>
<organism evidence="1 2">
    <name type="scientific">Roseofilum casamattae BLCC-M143</name>
    <dbReference type="NCBI Taxonomy" id="3022442"/>
    <lineage>
        <taxon>Bacteria</taxon>
        <taxon>Bacillati</taxon>
        <taxon>Cyanobacteriota</taxon>
        <taxon>Cyanophyceae</taxon>
        <taxon>Desertifilales</taxon>
        <taxon>Desertifilaceae</taxon>
        <taxon>Roseofilum</taxon>
        <taxon>Roseofilum casamattae</taxon>
    </lineage>
</organism>
<sequence>MNKVLSKYQAVAMVKPTDSKHRPVTDTLSRAIFQLNHAKQMYRIEVLDLIERLKKEIDEYHQGGRPGVGITTIPFNEAREAYLKALDVVDEAMNDHRNLSPEMLNSLTEELGID</sequence>
<protein>
    <submittedName>
        <fullName evidence="1">Uncharacterized protein</fullName>
    </submittedName>
</protein>
<keyword evidence="2" id="KW-1185">Reference proteome</keyword>
<reference evidence="1 2" key="1">
    <citation type="submission" date="2023-01" db="EMBL/GenBank/DDBJ databases">
        <title>Novel diversity within Roseofilum (Cyanobacteria; Desertifilaceae) from marine benthic mats with descriptions of four novel species.</title>
        <authorList>
            <person name="Wang Y."/>
            <person name="Berthold D.E."/>
            <person name="Hu J."/>
            <person name="Lefler F.W."/>
            <person name="Laughinghouse H.D. IV."/>
        </authorList>
    </citation>
    <scope>NUCLEOTIDE SEQUENCE [LARGE SCALE GENOMIC DNA]</scope>
    <source>
        <strain evidence="1 2">BLCC-M143</strain>
    </source>
</reference>
<proteinExistence type="predicted"/>
<dbReference type="RefSeq" id="WP_283758655.1">
    <property type="nucleotide sequence ID" value="NZ_JAQOSQ010000011.1"/>
</dbReference>
<comment type="caution">
    <text evidence="1">The sequence shown here is derived from an EMBL/GenBank/DDBJ whole genome shotgun (WGS) entry which is preliminary data.</text>
</comment>
<name>A0ABT7BXT4_9CYAN</name>